<evidence type="ECO:0000313" key="3">
    <source>
        <dbReference type="Proteomes" id="UP000186804"/>
    </source>
</evidence>
<name>A0A1J4MBA1_9CRYT</name>
<dbReference type="OrthoDB" id="342522at2759"/>
<evidence type="ECO:0000256" key="1">
    <source>
        <dbReference type="SAM" id="SignalP"/>
    </source>
</evidence>
<reference evidence="2 3" key="1">
    <citation type="submission" date="2016-10" db="EMBL/GenBank/DDBJ databases">
        <title>Reductive evolution of mitochondrial metabolism and differential evolution of invasion-related proteins in Cryptosporidium.</title>
        <authorList>
            <person name="Liu S."/>
            <person name="Roellig D.M."/>
            <person name="Guo Y."/>
            <person name="Li N."/>
            <person name="Frace M.A."/>
            <person name="Tang K."/>
            <person name="Zhang L."/>
            <person name="Feng Y."/>
            <person name="Xiao L."/>
        </authorList>
    </citation>
    <scope>NUCLEOTIDE SEQUENCE [LARGE SCALE GENOMIC DNA]</scope>
    <source>
        <strain evidence="2">30847</strain>
    </source>
</reference>
<gene>
    <name evidence="2" type="ORF">cand_032180</name>
</gene>
<protein>
    <submittedName>
        <fullName evidence="2">Uncharacterized protein</fullName>
    </submittedName>
</protein>
<accession>A0A1J4MBA1</accession>
<sequence>MQTKLNMNISVLPISFLLLFTFKIPIPCEAGLIHDVGKFFSTYLKAFYPSIVAPKKLYSPDFELQKQLISQSEDLMEELVHLNGNLTSVEQDWLNIQNYAELRRHPKNIFAENTLGVIDSLSDVIAKMSLSSAFRNMEAPVVFLEPPAVAIKQESVTSSSPCNTCVGKLNLTKPEMKAFKSELKRIRRIDTKTLKGANKELLETESLAKETLQHRAKIINDIQHLSAQILKSGIEDTADSIEMKFLQSDLAMAEQRHAALVAKQKALVRLINDLSKK</sequence>
<dbReference type="Proteomes" id="UP000186804">
    <property type="component" value="Unassembled WGS sequence"/>
</dbReference>
<dbReference type="GeneID" id="92367402"/>
<proteinExistence type="predicted"/>
<dbReference type="VEuPathDB" id="CryptoDB:cand_032180"/>
<comment type="caution">
    <text evidence="2">The sequence shown here is derived from an EMBL/GenBank/DDBJ whole genome shotgun (WGS) entry which is preliminary data.</text>
</comment>
<keyword evidence="1" id="KW-0732">Signal</keyword>
<organism evidence="2 3">
    <name type="scientific">Cryptosporidium andersoni</name>
    <dbReference type="NCBI Taxonomy" id="117008"/>
    <lineage>
        <taxon>Eukaryota</taxon>
        <taxon>Sar</taxon>
        <taxon>Alveolata</taxon>
        <taxon>Apicomplexa</taxon>
        <taxon>Conoidasida</taxon>
        <taxon>Coccidia</taxon>
        <taxon>Eucoccidiorida</taxon>
        <taxon>Eimeriorina</taxon>
        <taxon>Cryptosporidiidae</taxon>
        <taxon>Cryptosporidium</taxon>
    </lineage>
</organism>
<feature type="chain" id="PRO_5009630275" evidence="1">
    <location>
        <begin position="31"/>
        <end position="277"/>
    </location>
</feature>
<feature type="signal peptide" evidence="1">
    <location>
        <begin position="1"/>
        <end position="30"/>
    </location>
</feature>
<dbReference type="AlphaFoldDB" id="A0A1J4MBA1"/>
<evidence type="ECO:0000313" key="2">
    <source>
        <dbReference type="EMBL" id="OII71505.1"/>
    </source>
</evidence>
<dbReference type="EMBL" id="LRBS01000121">
    <property type="protein sequence ID" value="OII71505.1"/>
    <property type="molecule type" value="Genomic_DNA"/>
</dbReference>
<keyword evidence="3" id="KW-1185">Reference proteome</keyword>
<dbReference type="RefSeq" id="XP_067066695.1">
    <property type="nucleotide sequence ID" value="XM_067213444.1"/>
</dbReference>